<dbReference type="Gene3D" id="3.40.50.1000">
    <property type="entry name" value="HAD superfamily/HAD-like"/>
    <property type="match status" value="1"/>
</dbReference>
<dbReference type="SUPFAM" id="SSF56784">
    <property type="entry name" value="HAD-like"/>
    <property type="match status" value="1"/>
</dbReference>
<organism evidence="1 2">
    <name type="scientific">Candidatus Contendibacter odensensis</name>
    <dbReference type="NCBI Taxonomy" id="1400860"/>
    <lineage>
        <taxon>Bacteria</taxon>
        <taxon>Pseudomonadati</taxon>
        <taxon>Pseudomonadota</taxon>
        <taxon>Gammaproteobacteria</taxon>
        <taxon>Candidatus Competibacteraceae</taxon>
        <taxon>Candidatus Contendibacter</taxon>
    </lineage>
</organism>
<dbReference type="CDD" id="cd01427">
    <property type="entry name" value="HAD_like"/>
    <property type="match status" value="1"/>
</dbReference>
<gene>
    <name evidence="1" type="ORF">CSA09_03590</name>
</gene>
<protein>
    <recommendedName>
        <fullName evidence="3">HAD family hydrolase</fullName>
    </recommendedName>
</protein>
<comment type="caution">
    <text evidence="1">The sequence shown here is derived from an EMBL/GenBank/DDBJ whole genome shotgun (WGS) entry which is preliminary data.</text>
</comment>
<dbReference type="EMBL" id="PDTV01000007">
    <property type="protein sequence ID" value="PIE83158.1"/>
    <property type="molecule type" value="Genomic_DNA"/>
</dbReference>
<sequence>MALYIICAHDFGRVKEQQDFWWHLRKIEPFSPKTALLVDDTVSILRSAQQYGIACLLAISTPDSTEPPRSPNGFSAIDNFFELLPVQPYTIANGS</sequence>
<proteinExistence type="predicted"/>
<accession>A0A2G6PF32</accession>
<evidence type="ECO:0000313" key="1">
    <source>
        <dbReference type="EMBL" id="PIE83158.1"/>
    </source>
</evidence>
<dbReference type="InterPro" id="IPR036412">
    <property type="entry name" value="HAD-like_sf"/>
</dbReference>
<name>A0A2G6PF32_9GAMM</name>
<dbReference type="AlphaFoldDB" id="A0A2G6PF32"/>
<dbReference type="Proteomes" id="UP000229278">
    <property type="component" value="Unassembled WGS sequence"/>
</dbReference>
<evidence type="ECO:0008006" key="3">
    <source>
        <dbReference type="Google" id="ProtNLM"/>
    </source>
</evidence>
<evidence type="ECO:0000313" key="2">
    <source>
        <dbReference type="Proteomes" id="UP000229278"/>
    </source>
</evidence>
<dbReference type="InterPro" id="IPR023214">
    <property type="entry name" value="HAD_sf"/>
</dbReference>
<reference evidence="1 2" key="1">
    <citation type="submission" date="2017-10" db="EMBL/GenBank/DDBJ databases">
        <title>Novel microbial diversity and functional potential in the marine mammal oral microbiome.</title>
        <authorList>
            <person name="Dudek N.K."/>
            <person name="Sun C.L."/>
            <person name="Burstein D."/>
            <person name="Kantor R.S."/>
            <person name="Aliaga Goltsman D.S."/>
            <person name="Bik E.M."/>
            <person name="Thomas B.C."/>
            <person name="Banfield J.F."/>
            <person name="Relman D.A."/>
        </authorList>
    </citation>
    <scope>NUCLEOTIDE SEQUENCE [LARGE SCALE GENOMIC DNA]</scope>
    <source>
        <strain evidence="1">DOLJORAL78_50_517</strain>
    </source>
</reference>